<evidence type="ECO:0000313" key="4">
    <source>
        <dbReference type="Proteomes" id="UP000305874"/>
    </source>
</evidence>
<accession>A0A0F4PHU6</accession>
<reference evidence="1 3" key="1">
    <citation type="journal article" date="2015" name="BMC Genomics">
        <title>Genome mining reveals unlocked bioactive potential of marine Gram-negative bacteria.</title>
        <authorList>
            <person name="Machado H."/>
            <person name="Sonnenschein E.C."/>
            <person name="Melchiorsen J."/>
            <person name="Gram L."/>
        </authorList>
    </citation>
    <scope>NUCLEOTIDE SEQUENCE [LARGE SCALE GENOMIC DNA]</scope>
    <source>
        <strain evidence="1 3">S3137</strain>
    </source>
</reference>
<protein>
    <submittedName>
        <fullName evidence="1">Uncharacterized protein</fullName>
    </submittedName>
</protein>
<dbReference type="Proteomes" id="UP000305874">
    <property type="component" value="Unassembled WGS sequence"/>
</dbReference>
<comment type="caution">
    <text evidence="1">The sequence shown here is derived from an EMBL/GenBank/DDBJ whole genome shotgun (WGS) entry which is preliminary data.</text>
</comment>
<name>A0A0F4PHU6_9GAMM</name>
<dbReference type="EMBL" id="JXXZ01000010">
    <property type="protein sequence ID" value="KJY98756.1"/>
    <property type="molecule type" value="Genomic_DNA"/>
</dbReference>
<reference evidence="4" key="3">
    <citation type="submission" date="2019-06" db="EMBL/GenBank/DDBJ databases">
        <title>Co-occurence of chitin degradation, pigmentation and bioactivity in marine Pseudoalteromonas.</title>
        <authorList>
            <person name="Sonnenschein E.C."/>
            <person name="Bech P.K."/>
        </authorList>
    </citation>
    <scope>NUCLEOTIDE SEQUENCE [LARGE SCALE GENOMIC DNA]</scope>
    <source>
        <strain evidence="4">S2897</strain>
    </source>
</reference>
<evidence type="ECO:0000313" key="3">
    <source>
        <dbReference type="Proteomes" id="UP000033664"/>
    </source>
</evidence>
<reference evidence="2" key="4">
    <citation type="submission" date="2019-09" db="EMBL/GenBank/DDBJ databases">
        <title>Co-occurence of chitin degradation, pigmentation and bioactivity in marine Pseudoalteromonas.</title>
        <authorList>
            <person name="Sonnenschein E.C."/>
            <person name="Bech P.K."/>
        </authorList>
    </citation>
    <scope>NUCLEOTIDE SEQUENCE</scope>
    <source>
        <strain evidence="2">S2897</strain>
    </source>
</reference>
<reference evidence="2 4" key="2">
    <citation type="submission" date="2017-12" db="EMBL/GenBank/DDBJ databases">
        <authorList>
            <person name="Paulsen S."/>
            <person name="Gram L.K."/>
        </authorList>
    </citation>
    <scope>NUCLEOTIDE SEQUENCE [LARGE SCALE GENOMIC DNA]</scope>
    <source>
        <strain evidence="2 4">S2897</strain>
    </source>
</reference>
<dbReference type="AlphaFoldDB" id="A0A0F4PHU6"/>
<dbReference type="RefSeq" id="WP_022946083.1">
    <property type="nucleotide sequence ID" value="NZ_CP023396.1"/>
</dbReference>
<evidence type="ECO:0000313" key="1">
    <source>
        <dbReference type="EMBL" id="KJY98756.1"/>
    </source>
</evidence>
<gene>
    <name evidence="2" type="ORF">CWC05_14135</name>
    <name evidence="1" type="ORF">TW72_13665</name>
</gene>
<dbReference type="GeneID" id="58229542"/>
<organism evidence="1 3">
    <name type="scientific">Pseudoalteromonas ruthenica</name>
    <dbReference type="NCBI Taxonomy" id="151081"/>
    <lineage>
        <taxon>Bacteria</taxon>
        <taxon>Pseudomonadati</taxon>
        <taxon>Pseudomonadota</taxon>
        <taxon>Gammaproteobacteria</taxon>
        <taxon>Alteromonadales</taxon>
        <taxon>Pseudoalteromonadaceae</taxon>
        <taxon>Pseudoalteromonas</taxon>
    </lineage>
</organism>
<proteinExistence type="predicted"/>
<dbReference type="STRING" id="151081.TW72_13665"/>
<dbReference type="EMBL" id="PNCG01000014">
    <property type="protein sequence ID" value="TMP86537.1"/>
    <property type="molecule type" value="Genomic_DNA"/>
</dbReference>
<dbReference type="Proteomes" id="UP000033664">
    <property type="component" value="Unassembled WGS sequence"/>
</dbReference>
<keyword evidence="3" id="KW-1185">Reference proteome</keyword>
<sequence length="78" mass="8772">MLTRLILKKQTEYADLLAEQGQIRKQLIALDKQQLHYQGGKLMSHPKGVATAFSAGSLTELLTSRPSLKWLRLAQLLI</sequence>
<evidence type="ECO:0000313" key="2">
    <source>
        <dbReference type="EMBL" id="TMP86537.1"/>
    </source>
</evidence>